<name>A0A392PXW7_9FABA</name>
<dbReference type="Proteomes" id="UP000265520">
    <property type="component" value="Unassembled WGS sequence"/>
</dbReference>
<feature type="non-terminal residue" evidence="1">
    <location>
        <position position="1"/>
    </location>
</feature>
<dbReference type="AlphaFoldDB" id="A0A392PXW7"/>
<sequence>SHMKKEVDPTPAVGEKRKREVFEAGENVPAADLVGHFENILNTTTLGNQTLEATQSYSIPFVDLETSLHFDSSFGLNIQPTLSQNDAHALEELSTHPRPTNRALF</sequence>
<reference evidence="1 2" key="1">
    <citation type="journal article" date="2018" name="Front. Plant Sci.">
        <title>Red Clover (Trifolium pratense) and Zigzag Clover (T. medium) - A Picture of Genomic Similarities and Differences.</title>
        <authorList>
            <person name="Dluhosova J."/>
            <person name="Istvanek J."/>
            <person name="Nedelnik J."/>
            <person name="Repkova J."/>
        </authorList>
    </citation>
    <scope>NUCLEOTIDE SEQUENCE [LARGE SCALE GENOMIC DNA]</scope>
    <source>
        <strain evidence="2">cv. 10/8</strain>
        <tissue evidence="1">Leaf</tissue>
    </source>
</reference>
<evidence type="ECO:0000313" key="1">
    <source>
        <dbReference type="EMBL" id="MCI16654.1"/>
    </source>
</evidence>
<comment type="caution">
    <text evidence="1">The sequence shown here is derived from an EMBL/GenBank/DDBJ whole genome shotgun (WGS) entry which is preliminary data.</text>
</comment>
<evidence type="ECO:0000313" key="2">
    <source>
        <dbReference type="Proteomes" id="UP000265520"/>
    </source>
</evidence>
<proteinExistence type="predicted"/>
<keyword evidence="2" id="KW-1185">Reference proteome</keyword>
<organism evidence="1 2">
    <name type="scientific">Trifolium medium</name>
    <dbReference type="NCBI Taxonomy" id="97028"/>
    <lineage>
        <taxon>Eukaryota</taxon>
        <taxon>Viridiplantae</taxon>
        <taxon>Streptophyta</taxon>
        <taxon>Embryophyta</taxon>
        <taxon>Tracheophyta</taxon>
        <taxon>Spermatophyta</taxon>
        <taxon>Magnoliopsida</taxon>
        <taxon>eudicotyledons</taxon>
        <taxon>Gunneridae</taxon>
        <taxon>Pentapetalae</taxon>
        <taxon>rosids</taxon>
        <taxon>fabids</taxon>
        <taxon>Fabales</taxon>
        <taxon>Fabaceae</taxon>
        <taxon>Papilionoideae</taxon>
        <taxon>50 kb inversion clade</taxon>
        <taxon>NPAAA clade</taxon>
        <taxon>Hologalegina</taxon>
        <taxon>IRL clade</taxon>
        <taxon>Trifolieae</taxon>
        <taxon>Trifolium</taxon>
    </lineage>
</organism>
<protein>
    <submittedName>
        <fullName evidence="1">Uncharacterized protein</fullName>
    </submittedName>
</protein>
<accession>A0A392PXW7</accession>
<dbReference type="EMBL" id="LXQA010101871">
    <property type="protein sequence ID" value="MCI16654.1"/>
    <property type="molecule type" value="Genomic_DNA"/>
</dbReference>